<keyword evidence="2" id="KW-0804">Transcription</keyword>
<dbReference type="GO" id="GO:0003700">
    <property type="term" value="F:DNA-binding transcription factor activity"/>
    <property type="evidence" value="ECO:0007669"/>
    <property type="project" value="InterPro"/>
</dbReference>
<sequence length="106" mass="12047">MRRIVLLFLLLAACSGPEPERPRPGPLFDDEGAAEVTCLRLVAADMRRAMGRLRREQYELLVLAYLRGIPYREPPARLKVPIGTVKSRIRPALQVLRAQLARDRES</sequence>
<dbReference type="RefSeq" id="WP_184691630.1">
    <property type="nucleotide sequence ID" value="NZ_JACHJN010000005.1"/>
</dbReference>
<dbReference type="Proteomes" id="UP000547510">
    <property type="component" value="Unassembled WGS sequence"/>
</dbReference>
<dbReference type="Gene3D" id="1.10.10.10">
    <property type="entry name" value="Winged helix-like DNA-binding domain superfamily/Winged helix DNA-binding domain"/>
    <property type="match status" value="1"/>
</dbReference>
<dbReference type="InterPro" id="IPR013324">
    <property type="entry name" value="RNA_pol_sigma_r3/r4-like"/>
</dbReference>
<dbReference type="GO" id="GO:0000428">
    <property type="term" value="C:DNA-directed RNA polymerase complex"/>
    <property type="evidence" value="ECO:0007669"/>
    <property type="project" value="UniProtKB-KW"/>
</dbReference>
<reference evidence="2 3" key="1">
    <citation type="submission" date="2020-08" db="EMBL/GenBank/DDBJ databases">
        <title>Genomic Encyclopedia of Type Strains, Phase III (KMG-III): the genomes of soil and plant-associated and newly described type strains.</title>
        <authorList>
            <person name="Whitman W."/>
        </authorList>
    </citation>
    <scope>NUCLEOTIDE SEQUENCE [LARGE SCALE GENOMIC DNA]</scope>
    <source>
        <strain evidence="2 3">CECT 8640</strain>
    </source>
</reference>
<keyword evidence="2" id="KW-0240">DNA-directed RNA polymerase</keyword>
<dbReference type="InterPro" id="IPR007630">
    <property type="entry name" value="RNA_pol_sigma70_r4"/>
</dbReference>
<proteinExistence type="predicted"/>
<evidence type="ECO:0000259" key="1">
    <source>
        <dbReference type="Pfam" id="PF04545"/>
    </source>
</evidence>
<dbReference type="GO" id="GO:0006352">
    <property type="term" value="P:DNA-templated transcription initiation"/>
    <property type="evidence" value="ECO:0007669"/>
    <property type="project" value="InterPro"/>
</dbReference>
<dbReference type="EMBL" id="JACHJN010000005">
    <property type="protein sequence ID" value="MBB5956839.1"/>
    <property type="molecule type" value="Genomic_DNA"/>
</dbReference>
<name>A0A841CHQ8_9PSEU</name>
<dbReference type="Pfam" id="PF04545">
    <property type="entry name" value="Sigma70_r4"/>
    <property type="match status" value="1"/>
</dbReference>
<comment type="caution">
    <text evidence="2">The sequence shown here is derived from an EMBL/GenBank/DDBJ whole genome shotgun (WGS) entry which is preliminary data.</text>
</comment>
<gene>
    <name evidence="2" type="ORF">FHS29_003432</name>
</gene>
<evidence type="ECO:0000313" key="2">
    <source>
        <dbReference type="EMBL" id="MBB5956839.1"/>
    </source>
</evidence>
<accession>A0A841CHQ8</accession>
<protein>
    <submittedName>
        <fullName evidence="2">DNA-directed RNA polymerase specialized sigma24 family protein</fullName>
    </submittedName>
</protein>
<dbReference type="SUPFAM" id="SSF88659">
    <property type="entry name" value="Sigma3 and sigma4 domains of RNA polymerase sigma factors"/>
    <property type="match status" value="1"/>
</dbReference>
<organism evidence="2 3">
    <name type="scientific">Saccharothrix tamanrassetensis</name>
    <dbReference type="NCBI Taxonomy" id="1051531"/>
    <lineage>
        <taxon>Bacteria</taxon>
        <taxon>Bacillati</taxon>
        <taxon>Actinomycetota</taxon>
        <taxon>Actinomycetes</taxon>
        <taxon>Pseudonocardiales</taxon>
        <taxon>Pseudonocardiaceae</taxon>
        <taxon>Saccharothrix</taxon>
    </lineage>
</organism>
<evidence type="ECO:0000313" key="3">
    <source>
        <dbReference type="Proteomes" id="UP000547510"/>
    </source>
</evidence>
<dbReference type="InterPro" id="IPR036388">
    <property type="entry name" value="WH-like_DNA-bd_sf"/>
</dbReference>
<keyword evidence="3" id="KW-1185">Reference proteome</keyword>
<feature type="domain" description="RNA polymerase sigma-70 region 4" evidence="1">
    <location>
        <begin position="49"/>
        <end position="98"/>
    </location>
</feature>
<dbReference type="AlphaFoldDB" id="A0A841CHQ8"/>